<accession>A0AAW0ESG1</accession>
<proteinExistence type="predicted"/>
<evidence type="ECO:0000313" key="3">
    <source>
        <dbReference type="Proteomes" id="UP001430356"/>
    </source>
</evidence>
<sequence>MPPISSTVSQRCDGAGASGALVHSVCAVDETTLIFAIAARASATQFSAAVFPHRRTAAAATATSEFGHRPPAAAPSPAETADSVYALLLAHSRAALGDEAVAAVDTSGATDTAAAAAAAVAGARAMASTAMQETAASRRKMDGSSAALRATQALHGAHLDPGSSGTPSPTTQHHHPAAVAIEALHIVRQEAARLSPRIAGPLDAAAAAAAAAAVSMDVLCCFASGDAAVASFVLTYQTQPLETTTTTTTATTEWSAQLRSSTWIPSPTKTSTGTAACASRLEVAGGAPLASALVRRRCRTVAAAETRGGCGDGHDGDDAALELLVVWRSTTLVSQCGATPALGYAHLHHTAATDATALVAVGAAPVWRLHAWEVFDMGDLLHGGASPASASRGALPRGGVRSLQWLPDTWDAVGQRPLLAALYAAPATGGVCLDTLAVCCLRHDGRVAEAAHDRPAAPLLLCLTGRLSLGPWSVRGLTLAHPRFLFATALAAPPRVSSAAPPATSAAALRLRSRGALCAAPTAAEAFRAARDATAANAATAVLGVFLRPAHTPFVSSSLLRRSGSDAAAAAAAAALAFPFVLYGASGEVARCQLGGYIECAQTSWCTPHDAAPAGLGHGAHDVGDSSSSSRGTHVPEQHPVARICALLSAPRTASSPAAPAPGHAAVVLTISAQWAAPSPVFGEERREGRRGSLDYGHSAARWSFAVHVTHHLQNPSMSLPPPSPPPPSLALTDDILCWRTSPAAATDTAVGDVGVLLLRGYAASTWTVAGAGQRCDETRGILHDGVFELRLTSCAAAMAHGAGAGVAAAAASPVAELRPWGIASGCSSRPVSAAAFAAVLEAAASTADARSTATDLLSHTPADLLVPGTATAALGAAAGVGGAVPVALAWVGGGGAARLALPECSVTGLDVVALLRSGDVVGWRCARAVAVPAVAGGGAAVSRDDAVQHLGALRYQRRTGDGDVPLASTFLDSLLGRGAGVRDVRMEVVAAPPGDTDAVRGCAVLLLLAVDTFVGVVDLSAGGAVVCVMDVRLPRSPAGSPDSSVDTAPADADTSRWHLQRLPVVSSSGWLTARAGACDGDAGAAVGTSWWFLCTGLARRRAVHPSSRQSCVLRLSYTHWEDVSAAASAGAADAPLPGASDVELPPPAPLVELAVDDTWPAEAAPGLRHSLAPLPSILDTCAVSAGVGWLSCAARLPTLCLCDAVVVHALWPGAAAAGAHSRPPLRLLQWGCRHRTPSSLFLTRVCASCAMAPAVRDDDDAAAGGAAADTGNVALHHVSVSHLGNDSGPQPSPAADSGGGTPEEVRHRRILDVSALVVLDVDGGEPGESCAGAVPGVACDPATWHVLLCTLRVSGSSLRRQTRDSAIADDDAAAHAAATAAGDAGTHSGMTVSYLLCGVPGRPSLPHAAAASDVAAPSCCTAVSWHWIPLCTATAPPQPLAVAQVLPLRSAAAAAVATGADPPTASQRSNFLVAAAPGNDGEQEHREAWYCVTVHGRRLQRRLQDLSAHDTASATAAERVYMYATVDPTLVRVSALS</sequence>
<name>A0AAW0ESG1_9TRYP</name>
<evidence type="ECO:0000313" key="2">
    <source>
        <dbReference type="EMBL" id="KAK7197147.1"/>
    </source>
</evidence>
<feature type="region of interest" description="Disordered" evidence="1">
    <location>
        <begin position="1282"/>
        <end position="1305"/>
    </location>
</feature>
<comment type="caution">
    <text evidence="2">The sequence shown here is derived from an EMBL/GenBank/DDBJ whole genome shotgun (WGS) entry which is preliminary data.</text>
</comment>
<protein>
    <recommendedName>
        <fullName evidence="4">RAVE complex protein Rav1 C-terminal domain-containing protein</fullName>
    </recommendedName>
</protein>
<keyword evidence="3" id="KW-1185">Reference proteome</keyword>
<dbReference type="Proteomes" id="UP001430356">
    <property type="component" value="Unassembled WGS sequence"/>
</dbReference>
<evidence type="ECO:0000256" key="1">
    <source>
        <dbReference type="SAM" id="MobiDB-lite"/>
    </source>
</evidence>
<dbReference type="EMBL" id="JAECZO010000096">
    <property type="protein sequence ID" value="KAK7197147.1"/>
    <property type="molecule type" value="Genomic_DNA"/>
</dbReference>
<organism evidence="2 3">
    <name type="scientific">Novymonas esmeraldas</name>
    <dbReference type="NCBI Taxonomy" id="1808958"/>
    <lineage>
        <taxon>Eukaryota</taxon>
        <taxon>Discoba</taxon>
        <taxon>Euglenozoa</taxon>
        <taxon>Kinetoplastea</taxon>
        <taxon>Metakinetoplastina</taxon>
        <taxon>Trypanosomatida</taxon>
        <taxon>Trypanosomatidae</taxon>
        <taxon>Novymonas</taxon>
    </lineage>
</organism>
<gene>
    <name evidence="2" type="ORF">NESM_000659900</name>
</gene>
<evidence type="ECO:0008006" key="4">
    <source>
        <dbReference type="Google" id="ProtNLM"/>
    </source>
</evidence>
<reference evidence="2 3" key="1">
    <citation type="journal article" date="2021" name="MBio">
        <title>A New Model Trypanosomatid, Novymonas esmeraldas: Genomic Perception of Its 'Candidatus Pandoraea novymonadis' Endosymbiont.</title>
        <authorList>
            <person name="Zakharova A."/>
            <person name="Saura A."/>
            <person name="Butenko A."/>
            <person name="Podesvova L."/>
            <person name="Warmusova S."/>
            <person name="Kostygov A.Y."/>
            <person name="Nenarokova A."/>
            <person name="Lukes J."/>
            <person name="Opperdoes F.R."/>
            <person name="Yurchenko V."/>
        </authorList>
    </citation>
    <scope>NUCLEOTIDE SEQUENCE [LARGE SCALE GENOMIC DNA]</scope>
    <source>
        <strain evidence="2 3">E262AT.01</strain>
    </source>
</reference>